<dbReference type="Pfam" id="PF00076">
    <property type="entry name" value="RRM_1"/>
    <property type="match status" value="3"/>
</dbReference>
<dbReference type="InterPro" id="IPR001202">
    <property type="entry name" value="WW_dom"/>
</dbReference>
<dbReference type="SMART" id="SM00360">
    <property type="entry name" value="RRM"/>
    <property type="match status" value="3"/>
</dbReference>
<evidence type="ECO:0000313" key="7">
    <source>
        <dbReference type="Proteomes" id="UP000186804"/>
    </source>
</evidence>
<dbReference type="InterPro" id="IPR012677">
    <property type="entry name" value="Nucleotide-bd_a/b_plait_sf"/>
</dbReference>
<comment type="caution">
    <text evidence="6">The sequence shown here is derived from an EMBL/GenBank/DDBJ whole genome shotgun (WGS) entry which is preliminary data.</text>
</comment>
<dbReference type="InterPro" id="IPR036020">
    <property type="entry name" value="WW_dom_sf"/>
</dbReference>
<sequence length="545" mass="60691">MAVGEEQMRLSTNSNVVQDIDNVIRTSDKSSLYNDSSVTPEVCGDYAEIGEDIHVNNKEDTDIDKVDNSPTSSEGDFEIDKQESYVELQGSIYSHCNFPCAHPAPNMEIKLFVGRIPRNIEEDELKKLFELYGNVVNISIVREKNTGIHRGAALVTMESIAQADYAIRELNLIKVLDNLRGPLKVQYSTGEAERFGFEAESCIPGVDQVKLFVGALPKNITEEEISNVFSPYGQINEIFIMREIHTGFCRGCAFVKYAFKEQGLYAIASLHGAATLGDVNRPLEVRFASRSSNANNLFLTHGLHHSAMAHNPPSGSAYHIFNSRKPCHIVNDTSYLSTNPTVVSNILSHRGSCSRNITLFDHNGISVAATTNMYPRSRGHPLSGSPSNSTAAAAITANLMPRCIGMWKEYFTSDGKPYYHNEISRVTQWEVPPEFMNFRPVFSRQVVGPPGANIFIFNVPYEWEKKSLIHHFCRFGHILSAHLMIDKNSGRNKGVAFVSYDHVHSAADAVNNMNGFVTESGRKLKVSIKQGQEQFVQHLISSKSY</sequence>
<dbReference type="EMBL" id="LRBS01000034">
    <property type="protein sequence ID" value="OII77464.1"/>
    <property type="molecule type" value="Genomic_DNA"/>
</dbReference>
<dbReference type="InterPro" id="IPR035979">
    <property type="entry name" value="RBD_domain_sf"/>
</dbReference>
<dbReference type="AlphaFoldDB" id="A0A1J4MTF2"/>
<keyword evidence="1 2" id="KW-0694">RNA-binding</keyword>
<dbReference type="SUPFAM" id="SSF54928">
    <property type="entry name" value="RNA-binding domain, RBD"/>
    <property type="match status" value="3"/>
</dbReference>
<feature type="domain" description="WW" evidence="4">
    <location>
        <begin position="407"/>
        <end position="434"/>
    </location>
</feature>
<dbReference type="PANTHER" id="PTHR48027">
    <property type="entry name" value="HETEROGENEOUS NUCLEAR RIBONUCLEOPROTEIN 87F-RELATED"/>
    <property type="match status" value="1"/>
</dbReference>
<dbReference type="FunFam" id="3.30.70.330:FF:000359">
    <property type="entry name" value="CUGBP Elav-like family member 2"/>
    <property type="match status" value="1"/>
</dbReference>
<dbReference type="PROSITE" id="PS50102">
    <property type="entry name" value="RRM"/>
    <property type="match status" value="3"/>
</dbReference>
<dbReference type="InterPro" id="IPR000504">
    <property type="entry name" value="RRM_dom"/>
</dbReference>
<dbReference type="GO" id="GO:0003723">
    <property type="term" value="F:RNA binding"/>
    <property type="evidence" value="ECO:0007669"/>
    <property type="project" value="UniProtKB-UniRule"/>
</dbReference>
<dbReference type="Gene3D" id="3.30.70.330">
    <property type="match status" value="3"/>
</dbReference>
<dbReference type="RefSeq" id="XP_067069310.1">
    <property type="nucleotide sequence ID" value="XM_067211858.1"/>
</dbReference>
<dbReference type="Proteomes" id="UP000186804">
    <property type="component" value="Unassembled WGS sequence"/>
</dbReference>
<evidence type="ECO:0000256" key="3">
    <source>
        <dbReference type="SAM" id="MobiDB-lite"/>
    </source>
</evidence>
<dbReference type="VEuPathDB" id="CryptoDB:cand_016240"/>
<name>A0A1J4MTF2_9CRYT</name>
<dbReference type="CDD" id="cd00201">
    <property type="entry name" value="WW"/>
    <property type="match status" value="1"/>
</dbReference>
<evidence type="ECO:0000256" key="1">
    <source>
        <dbReference type="ARBA" id="ARBA00022884"/>
    </source>
</evidence>
<dbReference type="GeneID" id="92365809"/>
<dbReference type="SMART" id="SM00456">
    <property type="entry name" value="WW"/>
    <property type="match status" value="1"/>
</dbReference>
<dbReference type="PROSITE" id="PS50020">
    <property type="entry name" value="WW_DOMAIN_2"/>
    <property type="match status" value="1"/>
</dbReference>
<feature type="domain" description="RRM" evidence="5">
    <location>
        <begin position="209"/>
        <end position="290"/>
    </location>
</feature>
<evidence type="ECO:0000259" key="4">
    <source>
        <dbReference type="PROSITE" id="PS50020"/>
    </source>
</evidence>
<dbReference type="PROSITE" id="PS01159">
    <property type="entry name" value="WW_DOMAIN_1"/>
    <property type="match status" value="1"/>
</dbReference>
<keyword evidence="7" id="KW-1185">Reference proteome</keyword>
<feature type="compositionally biased region" description="Basic and acidic residues" evidence="3">
    <location>
        <begin position="57"/>
        <end position="67"/>
    </location>
</feature>
<reference evidence="6 7" key="1">
    <citation type="submission" date="2016-10" db="EMBL/GenBank/DDBJ databases">
        <title>Reductive evolution of mitochondrial metabolism and differential evolution of invasion-related proteins in Cryptosporidium.</title>
        <authorList>
            <person name="Liu S."/>
            <person name="Roellig D.M."/>
            <person name="Guo Y."/>
            <person name="Li N."/>
            <person name="Frace M.A."/>
            <person name="Tang K."/>
            <person name="Zhang L."/>
            <person name="Feng Y."/>
            <person name="Xiao L."/>
        </authorList>
    </citation>
    <scope>NUCLEOTIDE SEQUENCE [LARGE SCALE GENOMIC DNA]</scope>
    <source>
        <strain evidence="6">30847</strain>
    </source>
</reference>
<evidence type="ECO:0000313" key="6">
    <source>
        <dbReference type="EMBL" id="OII77464.1"/>
    </source>
</evidence>
<accession>A0A1J4MTF2</accession>
<dbReference type="OrthoDB" id="267048at2759"/>
<gene>
    <name evidence="6" type="ORF">cand_016240</name>
</gene>
<feature type="domain" description="RRM" evidence="5">
    <location>
        <begin position="452"/>
        <end position="531"/>
    </location>
</feature>
<dbReference type="InterPro" id="IPR052462">
    <property type="entry name" value="SLIRP/GR-RBP-like"/>
</dbReference>
<dbReference type="SUPFAM" id="SSF51045">
    <property type="entry name" value="WW domain"/>
    <property type="match status" value="1"/>
</dbReference>
<feature type="domain" description="RRM" evidence="5">
    <location>
        <begin position="109"/>
        <end position="190"/>
    </location>
</feature>
<feature type="region of interest" description="Disordered" evidence="3">
    <location>
        <begin position="57"/>
        <end position="76"/>
    </location>
</feature>
<evidence type="ECO:0000256" key="2">
    <source>
        <dbReference type="PROSITE-ProRule" id="PRU00176"/>
    </source>
</evidence>
<protein>
    <submittedName>
        <fullName evidence="6">RNA recognition family protein</fullName>
    </submittedName>
</protein>
<dbReference type="Gene3D" id="2.20.70.10">
    <property type="match status" value="1"/>
</dbReference>
<dbReference type="Pfam" id="PF00397">
    <property type="entry name" value="WW"/>
    <property type="match status" value="1"/>
</dbReference>
<proteinExistence type="predicted"/>
<organism evidence="6 7">
    <name type="scientific">Cryptosporidium andersoni</name>
    <dbReference type="NCBI Taxonomy" id="117008"/>
    <lineage>
        <taxon>Eukaryota</taxon>
        <taxon>Sar</taxon>
        <taxon>Alveolata</taxon>
        <taxon>Apicomplexa</taxon>
        <taxon>Conoidasida</taxon>
        <taxon>Coccidia</taxon>
        <taxon>Eucoccidiorida</taxon>
        <taxon>Eimeriorina</taxon>
        <taxon>Cryptosporidiidae</taxon>
        <taxon>Cryptosporidium</taxon>
    </lineage>
</organism>
<evidence type="ECO:0000259" key="5">
    <source>
        <dbReference type="PROSITE" id="PS50102"/>
    </source>
</evidence>